<dbReference type="InterPro" id="IPR011123">
    <property type="entry name" value="Y_Y_Y"/>
</dbReference>
<dbReference type="PANTHER" id="PTHR43547">
    <property type="entry name" value="TWO-COMPONENT HISTIDINE KINASE"/>
    <property type="match status" value="1"/>
</dbReference>
<organism evidence="7 8">
    <name type="scientific">Cerina litoralis</name>
    <dbReference type="NCBI Taxonomy" id="2874477"/>
    <lineage>
        <taxon>Bacteria</taxon>
        <taxon>Pseudomonadati</taxon>
        <taxon>Bacteroidota</taxon>
        <taxon>Flavobacteriia</taxon>
        <taxon>Flavobacteriales</taxon>
        <taxon>Flavobacteriaceae</taxon>
        <taxon>Cerina</taxon>
    </lineage>
</organism>
<dbReference type="CDD" id="cd00082">
    <property type="entry name" value="HisKA"/>
    <property type="match status" value="1"/>
</dbReference>
<comment type="caution">
    <text evidence="7">The sequence shown here is derived from an EMBL/GenBank/DDBJ whole genome shotgun (WGS) entry which is preliminary data.</text>
</comment>
<dbReference type="Gene3D" id="1.10.287.130">
    <property type="match status" value="1"/>
</dbReference>
<dbReference type="Gene3D" id="2.60.40.10">
    <property type="entry name" value="Immunoglobulins"/>
    <property type="match status" value="1"/>
</dbReference>
<dbReference type="EMBL" id="JAIRBC010000001">
    <property type="protein sequence ID" value="MCG2459243.1"/>
    <property type="molecule type" value="Genomic_DNA"/>
</dbReference>
<dbReference type="Pfam" id="PF07494">
    <property type="entry name" value="Reg_prop"/>
    <property type="match status" value="3"/>
</dbReference>
<evidence type="ECO:0000256" key="1">
    <source>
        <dbReference type="ARBA" id="ARBA00000085"/>
    </source>
</evidence>
<dbReference type="EC" id="2.7.13.3" evidence="2"/>
<accession>A0AAE3ERV4</accession>
<dbReference type="InterPro" id="IPR036097">
    <property type="entry name" value="HisK_dim/P_sf"/>
</dbReference>
<gene>
    <name evidence="7" type="ORF">K8352_00620</name>
</gene>
<evidence type="ECO:0000256" key="2">
    <source>
        <dbReference type="ARBA" id="ARBA00012438"/>
    </source>
</evidence>
<dbReference type="Pfam" id="PF02518">
    <property type="entry name" value="HATPase_c"/>
    <property type="match status" value="1"/>
</dbReference>
<dbReference type="PROSITE" id="PS50109">
    <property type="entry name" value="HIS_KIN"/>
    <property type="match status" value="1"/>
</dbReference>
<dbReference type="Proteomes" id="UP001200642">
    <property type="component" value="Unassembled WGS sequence"/>
</dbReference>
<evidence type="ECO:0000256" key="5">
    <source>
        <dbReference type="SAM" id="Phobius"/>
    </source>
</evidence>
<dbReference type="SMART" id="SM00387">
    <property type="entry name" value="HATPase_c"/>
    <property type="match status" value="1"/>
</dbReference>
<evidence type="ECO:0000313" key="8">
    <source>
        <dbReference type="Proteomes" id="UP001200642"/>
    </source>
</evidence>
<comment type="catalytic activity">
    <reaction evidence="1">
        <text>ATP + protein L-histidine = ADP + protein N-phospho-L-histidine.</text>
        <dbReference type="EC" id="2.7.13.3"/>
    </reaction>
</comment>
<dbReference type="InterPro" id="IPR004358">
    <property type="entry name" value="Sig_transdc_His_kin-like_C"/>
</dbReference>
<dbReference type="SUPFAM" id="SSF47384">
    <property type="entry name" value="Homodimeric domain of signal transducing histidine kinase"/>
    <property type="match status" value="1"/>
</dbReference>
<feature type="coiled-coil region" evidence="4">
    <location>
        <begin position="996"/>
        <end position="1038"/>
    </location>
</feature>
<name>A0AAE3ERV4_9FLAO</name>
<keyword evidence="4" id="KW-0175">Coiled coil</keyword>
<feature type="transmembrane region" description="Helical" evidence="5">
    <location>
        <begin position="974"/>
        <end position="994"/>
    </location>
</feature>
<dbReference type="Gene3D" id="2.130.10.10">
    <property type="entry name" value="YVTN repeat-like/Quinoprotein amine dehydrogenase"/>
    <property type="match status" value="3"/>
</dbReference>
<dbReference type="InterPro" id="IPR003594">
    <property type="entry name" value="HATPase_dom"/>
</dbReference>
<dbReference type="PANTHER" id="PTHR43547:SF2">
    <property type="entry name" value="HYBRID SIGNAL TRANSDUCTION HISTIDINE KINASE C"/>
    <property type="match status" value="1"/>
</dbReference>
<dbReference type="SUPFAM" id="SSF63829">
    <property type="entry name" value="Calcium-dependent phosphotriesterase"/>
    <property type="match status" value="3"/>
</dbReference>
<feature type="domain" description="Histidine kinase" evidence="6">
    <location>
        <begin position="1054"/>
        <end position="1305"/>
    </location>
</feature>
<evidence type="ECO:0000256" key="4">
    <source>
        <dbReference type="SAM" id="Coils"/>
    </source>
</evidence>
<protein>
    <recommendedName>
        <fullName evidence="2">histidine kinase</fullName>
        <ecNumber evidence="2">2.7.13.3</ecNumber>
    </recommendedName>
</protein>
<dbReference type="Pfam" id="PF07495">
    <property type="entry name" value="Y_Y_Y"/>
    <property type="match status" value="1"/>
</dbReference>
<proteinExistence type="predicted"/>
<evidence type="ECO:0000259" key="6">
    <source>
        <dbReference type="PROSITE" id="PS50109"/>
    </source>
</evidence>
<keyword evidence="5" id="KW-0472">Membrane</keyword>
<evidence type="ECO:0000256" key="3">
    <source>
        <dbReference type="ARBA" id="ARBA00022553"/>
    </source>
</evidence>
<dbReference type="InterPro" id="IPR036890">
    <property type="entry name" value="HATPase_C_sf"/>
</dbReference>
<dbReference type="InterPro" id="IPR005467">
    <property type="entry name" value="His_kinase_dom"/>
</dbReference>
<keyword evidence="5" id="KW-0812">Transmembrane</keyword>
<dbReference type="InterPro" id="IPR015943">
    <property type="entry name" value="WD40/YVTN_repeat-like_dom_sf"/>
</dbReference>
<dbReference type="RefSeq" id="WP_317900392.1">
    <property type="nucleotide sequence ID" value="NZ_JAIRBC010000001.1"/>
</dbReference>
<keyword evidence="8" id="KW-1185">Reference proteome</keyword>
<reference evidence="7" key="1">
    <citation type="submission" date="2023-02" db="EMBL/GenBank/DDBJ databases">
        <title>Genome of Flavobacteriaceae gen. nov. sp. strain F89.</title>
        <authorList>
            <person name="Wang Y."/>
        </authorList>
    </citation>
    <scope>NUCLEOTIDE SEQUENCE</scope>
    <source>
        <strain evidence="7">F89</strain>
    </source>
</reference>
<dbReference type="Gene3D" id="3.30.565.10">
    <property type="entry name" value="Histidine kinase-like ATPase, C-terminal domain"/>
    <property type="match status" value="1"/>
</dbReference>
<dbReference type="PRINTS" id="PR00344">
    <property type="entry name" value="BCTRLSENSOR"/>
</dbReference>
<evidence type="ECO:0000313" key="7">
    <source>
        <dbReference type="EMBL" id="MCG2459243.1"/>
    </source>
</evidence>
<dbReference type="InterPro" id="IPR011110">
    <property type="entry name" value="Reg_prop"/>
</dbReference>
<keyword evidence="3" id="KW-0597">Phosphoprotein</keyword>
<dbReference type="InterPro" id="IPR013783">
    <property type="entry name" value="Ig-like_fold"/>
</dbReference>
<dbReference type="FunFam" id="2.60.40.10:FF:000791">
    <property type="entry name" value="Two-component system sensor histidine kinase/response regulator"/>
    <property type="match status" value="1"/>
</dbReference>
<sequence length="1305" mass="146168">MKKLKTDLKNLQLTILMGIYLTFSLLSPAVRAQEIDPQYISIVDGLAATTVRDILQDNFGLLWVATSNGVQKYDGYSFQSFKNDPDNPHSLLNNDCYSLLEDTDHNIWVATGQGISKYDRDKNTFVNYDFNKQFHTTGNASLVLDLFMDRGNRLWAASIGRGIMRYDPIADQWNTAEYRINDKDGNQPAMGFATSFAEDRKGRLYTGSKHGLLVAKNVESPFIPVTITNENSIDFTTDENGITNLFVDPTGILWITARNGIYKYDPQTEILKIVKEYKLALLNFYNQWNCIGLDKEGNVWISNNFRGVLRFDGISDRYQQMKIDGSLEIKNLGYDVITTRFTVDNSGILWFGTVNRGLLKYNPLSKPFKLYQNNPSDATTMGKNAVFGLLASKVHPGTVYVGLRGGKLDVFDEKSQTFRHIDYRAINDTYGGAVRGMAEDPDGGLWLGTWGDGLIELDPNYKEVRRFEYDSLSNNSLSNNGVRVIKKDDEGNYWVGTLGGLNILRPETGTFTRIQSKMSRTYPQALTDTINQWLTQKQIVASIEKVTDSQDRSQLVEIHKGGTYLIAAVGEGDAASMADFGWLENATKDTIWSSTDITKSFHAGGAVKNRIFIDTVKLDVGNYTLRYISDDSHSYDKWNAPGPTVSRLYGIAFFTLIDPTKFKSIQPLLKDKLVDDAIKGFNIQDIEIGSKYIWIATDSDGLNRMDRKTHAVKTYFHKVGDTNSLINNFIDDLYLANDSTLWIATNGGLDKFNPLTEKFVHYTESDGLPTNYLSTIVPGDNGELWISTQSGLSQMVNSKAIDKVTFINYNSQDGLGGDNFIPLGGVRSSSGKFYFGGDHGLNEFDKISANQVPPQVILSDFMISNKSVGFMGEDSPITESLAKVSQMDLGYTQNDLSFEFSALHYANPQKNQYAHMLEGFDPDWIYDNRNYASYTNLDPGNYTFKVRASNAYGVWNENGLTLPIAIATPWWRTWWAYVCYALLIVLAIFIFDRVMRQRLLRKEREKNQEKELAQAREIEKAYHNLEVAHENLKATQAQLIQSEKMASLGELTAGIAHEIQNPLNFVNNFSEVNSELLSELKEELAQGNLEDISALADDIDENEKKISFHGKRADSIVKGMLQHSRNSSGIKESTDINALCDEYLRLAYHGLRAKDKSFNAAMETDFDPSIGKVNVVPQDLGRVVLNLITNAFYAATLPPKGGVKDPNHKPTIWVSTKRISPLRGDQEGIEIRVKDNGPGIPEDILDKIFQPFFTTKPAGQGTGLGLSMSYDIIKAHGGDLNVMTKQNTELTTNGSGTEFIIKLPL</sequence>
<dbReference type="SUPFAM" id="SSF55874">
    <property type="entry name" value="ATPase domain of HSP90 chaperone/DNA topoisomerase II/histidine kinase"/>
    <property type="match status" value="1"/>
</dbReference>
<dbReference type="GO" id="GO:0000155">
    <property type="term" value="F:phosphorelay sensor kinase activity"/>
    <property type="evidence" value="ECO:0007669"/>
    <property type="project" value="InterPro"/>
</dbReference>
<dbReference type="InterPro" id="IPR003661">
    <property type="entry name" value="HisK_dim/P_dom"/>
</dbReference>
<keyword evidence="5" id="KW-1133">Transmembrane helix</keyword>